<evidence type="ECO:0000256" key="5">
    <source>
        <dbReference type="ARBA" id="ARBA00023136"/>
    </source>
</evidence>
<protein>
    <submittedName>
        <fullName evidence="6">Oligosaccharide flippase family protein</fullName>
    </submittedName>
</protein>
<evidence type="ECO:0000313" key="7">
    <source>
        <dbReference type="Proteomes" id="UP000429232"/>
    </source>
</evidence>
<evidence type="ECO:0000256" key="4">
    <source>
        <dbReference type="ARBA" id="ARBA00022989"/>
    </source>
</evidence>
<dbReference type="PANTHER" id="PTHR30250">
    <property type="entry name" value="PST FAMILY PREDICTED COLANIC ACID TRANSPORTER"/>
    <property type="match status" value="1"/>
</dbReference>
<dbReference type="PANTHER" id="PTHR30250:SF11">
    <property type="entry name" value="O-ANTIGEN TRANSPORTER-RELATED"/>
    <property type="match status" value="1"/>
</dbReference>
<dbReference type="InterPro" id="IPR050833">
    <property type="entry name" value="Poly_Biosynth_Transport"/>
</dbReference>
<keyword evidence="2" id="KW-1003">Cell membrane</keyword>
<reference evidence="6 7" key="1">
    <citation type="submission" date="2020-12" db="EMBL/GenBank/DDBJ databases">
        <title>HMF7856_wgs.fasta genome submission.</title>
        <authorList>
            <person name="Kang H."/>
            <person name="Kim H."/>
            <person name="Joh K."/>
        </authorList>
    </citation>
    <scope>NUCLEOTIDE SEQUENCE [LARGE SCALE GENOMIC DNA]</scope>
    <source>
        <strain evidence="6 7">HMF7856</strain>
    </source>
</reference>
<dbReference type="AlphaFoldDB" id="A0A6I4I320"/>
<dbReference type="EMBL" id="CP066775">
    <property type="protein sequence ID" value="QQL50886.1"/>
    <property type="molecule type" value="Genomic_DNA"/>
</dbReference>
<keyword evidence="7" id="KW-1185">Reference proteome</keyword>
<dbReference type="GO" id="GO:0005886">
    <property type="term" value="C:plasma membrane"/>
    <property type="evidence" value="ECO:0007669"/>
    <property type="project" value="UniProtKB-SubCell"/>
</dbReference>
<evidence type="ECO:0000256" key="1">
    <source>
        <dbReference type="ARBA" id="ARBA00004651"/>
    </source>
</evidence>
<dbReference type="Proteomes" id="UP000429232">
    <property type="component" value="Chromosome"/>
</dbReference>
<accession>A0A6I4I320</accession>
<gene>
    <name evidence="6" type="ORF">GO620_005360</name>
</gene>
<keyword evidence="4" id="KW-1133">Transmembrane helix</keyword>
<keyword evidence="5" id="KW-0472">Membrane</keyword>
<dbReference type="KEGG" id="mgik:GO620_005360"/>
<dbReference type="Pfam" id="PF01943">
    <property type="entry name" value="Polysacc_synt"/>
    <property type="match status" value="1"/>
</dbReference>
<evidence type="ECO:0000313" key="6">
    <source>
        <dbReference type="EMBL" id="QQL50886.1"/>
    </source>
</evidence>
<evidence type="ECO:0000256" key="2">
    <source>
        <dbReference type="ARBA" id="ARBA00022475"/>
    </source>
</evidence>
<comment type="subcellular location">
    <subcellularLocation>
        <location evidence="1">Cell membrane</location>
        <topology evidence="1">Multi-pass membrane protein</topology>
    </subcellularLocation>
</comment>
<evidence type="ECO:0000256" key="3">
    <source>
        <dbReference type="ARBA" id="ARBA00022692"/>
    </source>
</evidence>
<keyword evidence="3" id="KW-0812">Transmembrane</keyword>
<organism evidence="6 7">
    <name type="scientific">Mucilaginibacter ginkgonis</name>
    <dbReference type="NCBI Taxonomy" id="2682091"/>
    <lineage>
        <taxon>Bacteria</taxon>
        <taxon>Pseudomonadati</taxon>
        <taxon>Bacteroidota</taxon>
        <taxon>Sphingobacteriia</taxon>
        <taxon>Sphingobacteriales</taxon>
        <taxon>Sphingobacteriaceae</taxon>
        <taxon>Mucilaginibacter</taxon>
    </lineage>
</organism>
<dbReference type="RefSeq" id="WP_157526615.1">
    <property type="nucleotide sequence ID" value="NZ_CP066775.1"/>
</dbReference>
<proteinExistence type="predicted"/>
<sequence length="448" mass="50458">MWQKVLKIIKNKHLLSLVGNGVMSLLGMITTAIIYRYLDKAEAGKWVFFLSTLLLIDNIRSGFLTTAFIKFYAGSEQRRKIEIAGSTWAIGIGITGVLLLLNIPAIGLSDYVKDEGLLLFFHWFGVTYICTLPMFIASCVVQGELRFDRLLYLRICNQGLYISFIITLIVMRKLSLHTVLFSYMGAAAITSAFALVMRWTRFRTLFKFTRKGVAEIFNFGKYSVGTTLSSNMFGTSDAYIINFMLGPAALAIYNLGQSLMQLVEIPLRSFAASGMPVLSEAYNVDDRNWLIYTMKKYAGMLTVLLIPVVILAVIFADFAISLIGGGKYVHTEAANVFRLFMTFALLYPADRFFALSLDVIHRPQVNFYKVLIMLAANIIFDFAGVAVFKNVYGIAISTVFPVLIAVIVGYWYMNKYQKFSFWDTYVVGFNEAKLFVKNVSQGKSPFRS</sequence>
<name>A0A6I4I320_9SPHI</name>
<dbReference type="InterPro" id="IPR002797">
    <property type="entry name" value="Polysacc_synth"/>
</dbReference>